<accession>A0A9C9ND52</accession>
<dbReference type="EMBL" id="DRGN01000063">
    <property type="protein sequence ID" value="HET99636.1"/>
    <property type="molecule type" value="Genomic_DNA"/>
</dbReference>
<comment type="caution">
    <text evidence="1">The sequence shown here is derived from an EMBL/GenBank/DDBJ whole genome shotgun (WGS) entry which is preliminary data.</text>
</comment>
<sequence>MKKDITERELAFLQALAAGDTDPKVQTKRGLRSTAVGYRCRVKELAEFLWEFEDGEIGAARDAYHSYQEGHRPMRIIGQQLTDAGRHALLVARPY</sequence>
<proteinExistence type="predicted"/>
<evidence type="ECO:0000313" key="2">
    <source>
        <dbReference type="Proteomes" id="UP000885680"/>
    </source>
</evidence>
<organism evidence="1 2">
    <name type="scientific">Aurantimonas coralicida</name>
    <dbReference type="NCBI Taxonomy" id="182270"/>
    <lineage>
        <taxon>Bacteria</taxon>
        <taxon>Pseudomonadati</taxon>
        <taxon>Pseudomonadota</taxon>
        <taxon>Alphaproteobacteria</taxon>
        <taxon>Hyphomicrobiales</taxon>
        <taxon>Aurantimonadaceae</taxon>
        <taxon>Aurantimonas</taxon>
    </lineage>
</organism>
<protein>
    <submittedName>
        <fullName evidence="1">Uncharacterized protein</fullName>
    </submittedName>
</protein>
<gene>
    <name evidence="1" type="ORF">ENH89_04580</name>
</gene>
<evidence type="ECO:0000313" key="1">
    <source>
        <dbReference type="EMBL" id="HET99636.1"/>
    </source>
</evidence>
<name>A0A9C9ND52_9HYPH</name>
<dbReference type="AlphaFoldDB" id="A0A9C9ND52"/>
<dbReference type="Proteomes" id="UP000885680">
    <property type="component" value="Unassembled WGS sequence"/>
</dbReference>
<reference evidence="1" key="1">
    <citation type="journal article" date="2020" name="mSystems">
        <title>Genome- and Community-Level Interaction Insights into Carbon Utilization and Element Cycling Functions of Hydrothermarchaeota in Hydrothermal Sediment.</title>
        <authorList>
            <person name="Zhou Z."/>
            <person name="Liu Y."/>
            <person name="Xu W."/>
            <person name="Pan J."/>
            <person name="Luo Z.H."/>
            <person name="Li M."/>
        </authorList>
    </citation>
    <scope>NUCLEOTIDE SEQUENCE</scope>
    <source>
        <strain evidence="1">HyVt-347</strain>
    </source>
</reference>